<reference evidence="2" key="1">
    <citation type="journal article" date="2012" name="Nature">
        <title>The oyster genome reveals stress adaptation and complexity of shell formation.</title>
        <authorList>
            <person name="Zhang G."/>
            <person name="Fang X."/>
            <person name="Guo X."/>
            <person name="Li L."/>
            <person name="Luo R."/>
            <person name="Xu F."/>
            <person name="Yang P."/>
            <person name="Zhang L."/>
            <person name="Wang X."/>
            <person name="Qi H."/>
            <person name="Xiong Z."/>
            <person name="Que H."/>
            <person name="Xie Y."/>
            <person name="Holland P.W."/>
            <person name="Paps J."/>
            <person name="Zhu Y."/>
            <person name="Wu F."/>
            <person name="Chen Y."/>
            <person name="Wang J."/>
            <person name="Peng C."/>
            <person name="Meng J."/>
            <person name="Yang L."/>
            <person name="Liu J."/>
            <person name="Wen B."/>
            <person name="Zhang N."/>
            <person name="Huang Z."/>
            <person name="Zhu Q."/>
            <person name="Feng Y."/>
            <person name="Mount A."/>
            <person name="Hedgecock D."/>
            <person name="Xu Z."/>
            <person name="Liu Y."/>
            <person name="Domazet-Loso T."/>
            <person name="Du Y."/>
            <person name="Sun X."/>
            <person name="Zhang S."/>
            <person name="Liu B."/>
            <person name="Cheng P."/>
            <person name="Jiang X."/>
            <person name="Li J."/>
            <person name="Fan D."/>
            <person name="Wang W."/>
            <person name="Fu W."/>
            <person name="Wang T."/>
            <person name="Wang B."/>
            <person name="Zhang J."/>
            <person name="Peng Z."/>
            <person name="Li Y."/>
            <person name="Li N."/>
            <person name="Wang J."/>
            <person name="Chen M."/>
            <person name="He Y."/>
            <person name="Tan F."/>
            <person name="Song X."/>
            <person name="Zheng Q."/>
            <person name="Huang R."/>
            <person name="Yang H."/>
            <person name="Du X."/>
            <person name="Chen L."/>
            <person name="Yang M."/>
            <person name="Gaffney P.M."/>
            <person name="Wang S."/>
            <person name="Luo L."/>
            <person name="She Z."/>
            <person name="Ming Y."/>
            <person name="Huang W."/>
            <person name="Zhang S."/>
            <person name="Huang B."/>
            <person name="Zhang Y."/>
            <person name="Qu T."/>
            <person name="Ni P."/>
            <person name="Miao G."/>
            <person name="Wang J."/>
            <person name="Wang Q."/>
            <person name="Steinberg C.E."/>
            <person name="Wang H."/>
            <person name="Li N."/>
            <person name="Qian L."/>
            <person name="Zhang G."/>
            <person name="Li Y."/>
            <person name="Yang H."/>
            <person name="Liu X."/>
            <person name="Wang J."/>
            <person name="Yin Y."/>
            <person name="Wang J."/>
        </authorList>
    </citation>
    <scope>NUCLEOTIDE SEQUENCE [LARGE SCALE GENOMIC DNA]</scope>
    <source>
        <strain evidence="2">05x7-T-G4-1.051#20</strain>
    </source>
</reference>
<accession>K1PLE3</accession>
<proteinExistence type="predicted"/>
<dbReference type="GO" id="GO:0005634">
    <property type="term" value="C:nucleus"/>
    <property type="evidence" value="ECO:0007669"/>
    <property type="project" value="TreeGrafter"/>
</dbReference>
<organism evidence="2">
    <name type="scientific">Magallana gigas</name>
    <name type="common">Pacific oyster</name>
    <name type="synonym">Crassostrea gigas</name>
    <dbReference type="NCBI Taxonomy" id="29159"/>
    <lineage>
        <taxon>Eukaryota</taxon>
        <taxon>Metazoa</taxon>
        <taxon>Spiralia</taxon>
        <taxon>Lophotrochozoa</taxon>
        <taxon>Mollusca</taxon>
        <taxon>Bivalvia</taxon>
        <taxon>Autobranchia</taxon>
        <taxon>Pteriomorphia</taxon>
        <taxon>Ostreida</taxon>
        <taxon>Ostreoidea</taxon>
        <taxon>Ostreidae</taxon>
        <taxon>Magallana</taxon>
    </lineage>
</organism>
<dbReference type="GO" id="GO:0005737">
    <property type="term" value="C:cytoplasm"/>
    <property type="evidence" value="ECO:0007669"/>
    <property type="project" value="TreeGrafter"/>
</dbReference>
<dbReference type="HOGENOM" id="CLU_2456960_0_0_1"/>
<feature type="domain" description="Major vault protein repeat" evidence="1">
    <location>
        <begin position="32"/>
        <end position="77"/>
    </location>
</feature>
<gene>
    <name evidence="2" type="ORF">CGI_10002097</name>
</gene>
<sequence length="89" mass="10336">MDRQDLAWAKQKIGKMEVDWEQVIYGRDKTRVVTYRCPCNTAVQVYNYLEKTARVVFGPDLIILGPHENFNVLSLSGPIFPTNFHYELS</sequence>
<dbReference type="FunFam" id="2.30.30.570:FF:000001">
    <property type="entry name" value="major vault protein-like"/>
    <property type="match status" value="1"/>
</dbReference>
<dbReference type="PANTHER" id="PTHR14165">
    <property type="entry name" value="MAJOR VAULT PROTEIN"/>
    <property type="match status" value="1"/>
</dbReference>
<dbReference type="EMBL" id="JH818431">
    <property type="protein sequence ID" value="EKC22538.1"/>
    <property type="molecule type" value="Genomic_DNA"/>
</dbReference>
<dbReference type="InterPro" id="IPR040989">
    <property type="entry name" value="Vault_3"/>
</dbReference>
<evidence type="ECO:0000259" key="1">
    <source>
        <dbReference type="Pfam" id="PF17795"/>
    </source>
</evidence>
<dbReference type="InterPro" id="IPR039059">
    <property type="entry name" value="MVP"/>
</dbReference>
<dbReference type="InParanoid" id="K1PLE3"/>
<dbReference type="Pfam" id="PF17795">
    <property type="entry name" value="Vault_3"/>
    <property type="match status" value="1"/>
</dbReference>
<evidence type="ECO:0000313" key="2">
    <source>
        <dbReference type="EMBL" id="EKC22538.1"/>
    </source>
</evidence>
<dbReference type="AlphaFoldDB" id="K1PLE3"/>
<dbReference type="Gene3D" id="2.30.30.570">
    <property type="match status" value="1"/>
</dbReference>
<name>K1PLE3_MAGGI</name>
<dbReference type="PANTHER" id="PTHR14165:SF16">
    <property type="entry name" value="MAJOR VAULT PROTEIN"/>
    <property type="match status" value="1"/>
</dbReference>
<protein>
    <submittedName>
        <fullName evidence="2">Major vault protein alpha</fullName>
    </submittedName>
</protein>